<dbReference type="Proteomes" id="UP001163293">
    <property type="component" value="Plasmid unnamed2"/>
</dbReference>
<protein>
    <submittedName>
        <fullName evidence="1">Uncharacterized protein</fullName>
    </submittedName>
</protein>
<geneLocation type="plasmid" evidence="1 2">
    <name>unnamed2</name>
</geneLocation>
<keyword evidence="2" id="KW-1185">Reference proteome</keyword>
<keyword evidence="1" id="KW-0614">Plasmid</keyword>
<organism evidence="1 2">
    <name type="scientific">Paenarthrobacter ureafaciens</name>
    <dbReference type="NCBI Taxonomy" id="37931"/>
    <lineage>
        <taxon>Bacteria</taxon>
        <taxon>Bacillati</taxon>
        <taxon>Actinomycetota</taxon>
        <taxon>Actinomycetes</taxon>
        <taxon>Micrococcales</taxon>
        <taxon>Micrococcaceae</taxon>
        <taxon>Paenarthrobacter</taxon>
    </lineage>
</organism>
<gene>
    <name evidence="1" type="ORF">NL394_22950</name>
</gene>
<proteinExistence type="predicted"/>
<dbReference type="EMBL" id="CP101187">
    <property type="protein sequence ID" value="UYW00007.1"/>
    <property type="molecule type" value="Genomic_DNA"/>
</dbReference>
<dbReference type="AlphaFoldDB" id="A0AAX3EQG4"/>
<sequence>MFLNVGSYLLRRFDVGAPFLLGKCLTPFRQSGIELTHAGREAFPACIMTLPKQPPAQEAFCLIVRRRAREPAVLLDPGNEVLCRALPAFTGVISPGGPLRISLIQDSGGIFGEVSSGFESA</sequence>
<name>A0AAX3EQG4_PAEUR</name>
<reference evidence="1" key="1">
    <citation type="submission" date="2022-07" db="EMBL/GenBank/DDBJ databases">
        <authorList>
            <person name="Wu T."/>
        </authorList>
    </citation>
    <scope>NUCLEOTIDE SEQUENCE</scope>
    <source>
        <strain evidence="1">SD-1</strain>
        <plasmid evidence="1">unnamed2</plasmid>
    </source>
</reference>
<evidence type="ECO:0000313" key="2">
    <source>
        <dbReference type="Proteomes" id="UP001163293"/>
    </source>
</evidence>
<evidence type="ECO:0000313" key="1">
    <source>
        <dbReference type="EMBL" id="UYW00007.1"/>
    </source>
</evidence>
<accession>A0AAX3EQG4</accession>
<dbReference type="RefSeq" id="WP_166842995.1">
    <property type="nucleotide sequence ID" value="NZ_CP101187.1"/>
</dbReference>